<feature type="transmembrane region" description="Helical" evidence="13">
    <location>
        <begin position="255"/>
        <end position="272"/>
    </location>
</feature>
<keyword evidence="11" id="KW-0539">Nucleus</keyword>
<dbReference type="PANTHER" id="PTHR19306:SF8">
    <property type="entry name" value="STRUCTURAL MAINTENANCE OF CHROMOSOMES PROTEIN 6 ISOFORM X4"/>
    <property type="match status" value="1"/>
</dbReference>
<evidence type="ECO:0000313" key="15">
    <source>
        <dbReference type="Proteomes" id="UP000694701"/>
    </source>
</evidence>
<keyword evidence="5" id="KW-0547">Nucleotide-binding</keyword>
<dbReference type="GO" id="GO:0035861">
    <property type="term" value="C:site of double-strand break"/>
    <property type="evidence" value="ECO:0007669"/>
    <property type="project" value="TreeGrafter"/>
</dbReference>
<proteinExistence type="inferred from homology"/>
<accession>A0A8C2JKN8</accession>
<keyword evidence="9" id="KW-0233">DNA recombination</keyword>
<evidence type="ECO:0000256" key="12">
    <source>
        <dbReference type="SAM" id="Coils"/>
    </source>
</evidence>
<evidence type="ECO:0000256" key="4">
    <source>
        <dbReference type="ARBA" id="ARBA00022454"/>
    </source>
</evidence>
<dbReference type="Ensembl" id="ENSCCRT00020105511.1">
    <property type="protein sequence ID" value="ENSCCRP00020096491.1"/>
    <property type="gene ID" value="ENSCCRG00020044446.1"/>
</dbReference>
<dbReference type="Gene3D" id="3.40.50.300">
    <property type="entry name" value="P-loop containing nucleotide triphosphate hydrolases"/>
    <property type="match status" value="1"/>
</dbReference>
<evidence type="ECO:0000256" key="9">
    <source>
        <dbReference type="ARBA" id="ARBA00023172"/>
    </source>
</evidence>
<keyword evidence="13" id="KW-0472">Membrane</keyword>
<comment type="subcellular location">
    <subcellularLocation>
        <location evidence="2">Chromosome</location>
    </subcellularLocation>
    <subcellularLocation>
        <location evidence="1">Nucleus</location>
    </subcellularLocation>
</comment>
<dbReference type="GO" id="GO:0030915">
    <property type="term" value="C:Smc5-Smc6 complex"/>
    <property type="evidence" value="ECO:0007669"/>
    <property type="project" value="TreeGrafter"/>
</dbReference>
<evidence type="ECO:0000256" key="7">
    <source>
        <dbReference type="ARBA" id="ARBA00022840"/>
    </source>
</evidence>
<evidence type="ECO:0000256" key="13">
    <source>
        <dbReference type="SAM" id="Phobius"/>
    </source>
</evidence>
<evidence type="ECO:0000313" key="14">
    <source>
        <dbReference type="Ensembl" id="ENSCCRP00020096491.1"/>
    </source>
</evidence>
<evidence type="ECO:0000256" key="10">
    <source>
        <dbReference type="ARBA" id="ARBA00023204"/>
    </source>
</evidence>
<comment type="similarity">
    <text evidence="3">Belongs to the SMC family. SMC6 subfamily.</text>
</comment>
<evidence type="ECO:0000256" key="1">
    <source>
        <dbReference type="ARBA" id="ARBA00004123"/>
    </source>
</evidence>
<dbReference type="InterPro" id="IPR027417">
    <property type="entry name" value="P-loop_NTPase"/>
</dbReference>
<feature type="coiled-coil region" evidence="12">
    <location>
        <begin position="1"/>
        <end position="56"/>
    </location>
</feature>
<protein>
    <submittedName>
        <fullName evidence="14">Uncharacterized protein</fullName>
    </submittedName>
</protein>
<dbReference type="GO" id="GO:0005634">
    <property type="term" value="C:nucleus"/>
    <property type="evidence" value="ECO:0007669"/>
    <property type="project" value="UniProtKB-SubCell"/>
</dbReference>
<keyword evidence="13" id="KW-1133">Transmembrane helix</keyword>
<dbReference type="PANTHER" id="PTHR19306">
    <property type="entry name" value="STRUCTURAL MAINTENANCE OF CHROMOSOMES 5,6 SMC5, SMC6"/>
    <property type="match status" value="1"/>
</dbReference>
<keyword evidence="10" id="KW-0234">DNA repair</keyword>
<evidence type="ECO:0000256" key="2">
    <source>
        <dbReference type="ARBA" id="ARBA00004286"/>
    </source>
</evidence>
<reference evidence="14" key="1">
    <citation type="submission" date="2025-08" db="UniProtKB">
        <authorList>
            <consortium name="Ensembl"/>
        </authorList>
    </citation>
    <scope>IDENTIFICATION</scope>
</reference>
<evidence type="ECO:0000256" key="3">
    <source>
        <dbReference type="ARBA" id="ARBA00006793"/>
    </source>
</evidence>
<name>A0A8C2JKN8_CYPCA</name>
<dbReference type="SUPFAM" id="SSF52540">
    <property type="entry name" value="P-loop containing nucleoside triphosphate hydrolases"/>
    <property type="match status" value="1"/>
</dbReference>
<keyword evidence="6" id="KW-0227">DNA damage</keyword>
<keyword evidence="4" id="KW-0158">Chromosome</keyword>
<dbReference type="GO" id="GO:0003684">
    <property type="term" value="F:damaged DNA binding"/>
    <property type="evidence" value="ECO:0007669"/>
    <property type="project" value="TreeGrafter"/>
</dbReference>
<organism evidence="14 15">
    <name type="scientific">Cyprinus carpio</name>
    <name type="common">Common carp</name>
    <dbReference type="NCBI Taxonomy" id="7962"/>
    <lineage>
        <taxon>Eukaryota</taxon>
        <taxon>Metazoa</taxon>
        <taxon>Chordata</taxon>
        <taxon>Craniata</taxon>
        <taxon>Vertebrata</taxon>
        <taxon>Euteleostomi</taxon>
        <taxon>Actinopterygii</taxon>
        <taxon>Neopterygii</taxon>
        <taxon>Teleostei</taxon>
        <taxon>Ostariophysi</taxon>
        <taxon>Cypriniformes</taxon>
        <taxon>Cyprinidae</taxon>
        <taxon>Cyprininae</taxon>
        <taxon>Cyprinus</taxon>
    </lineage>
</organism>
<evidence type="ECO:0000256" key="8">
    <source>
        <dbReference type="ARBA" id="ARBA00023054"/>
    </source>
</evidence>
<evidence type="ECO:0000256" key="6">
    <source>
        <dbReference type="ARBA" id="ARBA00022763"/>
    </source>
</evidence>
<evidence type="ECO:0000256" key="5">
    <source>
        <dbReference type="ARBA" id="ARBA00022741"/>
    </source>
</evidence>
<dbReference type="AlphaFoldDB" id="A0A8C2JKN8"/>
<keyword evidence="13" id="KW-0812">Transmembrane</keyword>
<keyword evidence="7" id="KW-0067">ATP-binding</keyword>
<keyword evidence="8 12" id="KW-0175">Coiled coil</keyword>
<dbReference type="GO" id="GO:0005524">
    <property type="term" value="F:ATP binding"/>
    <property type="evidence" value="ECO:0007669"/>
    <property type="project" value="UniProtKB-KW"/>
</dbReference>
<sequence>MEQLSDETEQLKEEQVKAEAECSKLDQTLKILEKKLEDHQATVQAMKDDLSLREEETQDCEAKAKEICPVRQQVDQSARSIDAEITHLRQKISTEESSHGDKEQVIREYAEAHSNYKSKSSQLRDLRKFIDRLDHIMIDRQDRYKSMRRSLSVRCKLYFNNFMMQLNCCGSMMFDHINETLSISVKPPGQENNNVNDMRSLSGGERSFSTVCFILALWEITESPFRCLDEFDVYMVCTLAYVMILLRTFDMPNISILHIKYFMCLISSFVFFKDMHNRSISMNMLVALSERQHQRQFIFITPQPTR</sequence>
<evidence type="ECO:0000256" key="11">
    <source>
        <dbReference type="ARBA" id="ARBA00023242"/>
    </source>
</evidence>
<dbReference type="GO" id="GO:0003697">
    <property type="term" value="F:single-stranded DNA binding"/>
    <property type="evidence" value="ECO:0007669"/>
    <property type="project" value="TreeGrafter"/>
</dbReference>
<dbReference type="GO" id="GO:0000724">
    <property type="term" value="P:double-strand break repair via homologous recombination"/>
    <property type="evidence" value="ECO:0007669"/>
    <property type="project" value="TreeGrafter"/>
</dbReference>
<dbReference type="Proteomes" id="UP000694701">
    <property type="component" value="Unplaced"/>
</dbReference>